<dbReference type="Proteomes" id="UP000054935">
    <property type="component" value="Unassembled WGS sequence"/>
</dbReference>
<reference evidence="1 2" key="1">
    <citation type="submission" date="2015-09" db="EMBL/GenBank/DDBJ databases">
        <authorList>
            <consortium name="Swine Surveillance"/>
        </authorList>
    </citation>
    <scope>NUCLEOTIDE SEQUENCE [LARGE SCALE GENOMIC DNA]</scope>
    <source>
        <strain evidence="1 2">CECT 7648</strain>
    </source>
</reference>
<accession>A0A0P1GCI6</accession>
<evidence type="ECO:0000313" key="2">
    <source>
        <dbReference type="Proteomes" id="UP000054935"/>
    </source>
</evidence>
<name>A0A0P1GCI6_9RHOB</name>
<proteinExistence type="predicted"/>
<protein>
    <submittedName>
        <fullName evidence="1">Uncharacterized protein</fullName>
    </submittedName>
</protein>
<sequence>MSLHSSTLLSTTLPDLSALFDGPAHRDSSAQLLSRIRAAEGARDMLRAAQIGPHLAEKELSARIAYLRDRLMHPAQPAAQ</sequence>
<organism evidence="1 2">
    <name type="scientific">Tropicibacter naphthalenivorans</name>
    <dbReference type="NCBI Taxonomy" id="441103"/>
    <lineage>
        <taxon>Bacteria</taxon>
        <taxon>Pseudomonadati</taxon>
        <taxon>Pseudomonadota</taxon>
        <taxon>Alphaproteobacteria</taxon>
        <taxon>Rhodobacterales</taxon>
        <taxon>Roseobacteraceae</taxon>
        <taxon>Tropicibacter</taxon>
    </lineage>
</organism>
<dbReference type="AlphaFoldDB" id="A0A0P1GCI6"/>
<dbReference type="RefSeq" id="WP_058247770.1">
    <property type="nucleotide sequence ID" value="NZ_CYSE01000003.1"/>
</dbReference>
<gene>
    <name evidence="1" type="ORF">TRN7648_02304</name>
</gene>
<evidence type="ECO:0000313" key="1">
    <source>
        <dbReference type="EMBL" id="CUH79064.1"/>
    </source>
</evidence>
<dbReference type="EMBL" id="CYSE01000003">
    <property type="protein sequence ID" value="CUH79064.1"/>
    <property type="molecule type" value="Genomic_DNA"/>
</dbReference>
<keyword evidence="2" id="KW-1185">Reference proteome</keyword>